<feature type="transmembrane region" description="Helical" evidence="10">
    <location>
        <begin position="41"/>
        <end position="57"/>
    </location>
</feature>
<dbReference type="GO" id="GO:0006633">
    <property type="term" value="P:fatty acid biosynthetic process"/>
    <property type="evidence" value="ECO:0007669"/>
    <property type="project" value="UniProtKB-KW"/>
</dbReference>
<evidence type="ECO:0000256" key="3">
    <source>
        <dbReference type="ARBA" id="ARBA00022679"/>
    </source>
</evidence>
<evidence type="ECO:0000256" key="10">
    <source>
        <dbReference type="SAM" id="Phobius"/>
    </source>
</evidence>
<keyword evidence="8 10" id="KW-0472">Membrane</keyword>
<keyword evidence="6 10" id="KW-1133">Transmembrane helix</keyword>
<evidence type="ECO:0000256" key="11">
    <source>
        <dbReference type="SAM" id="SignalP"/>
    </source>
</evidence>
<feature type="chain" id="PRO_5043810117" description="Fatty acid hydroxylase domain-containing protein" evidence="11">
    <location>
        <begin position="18"/>
        <end position="207"/>
    </location>
</feature>
<sequence>MLLQTTLFLTTWTTLHALVTLHGPFHSISPFMKYNSRFYSFLSLLLFFLIVTNSPIAGEAYHLSKIYEYLDIFLVVLSGGKVGLHFGVHHTTTVWLTYVRVLPVGENEGWRWFGAANAAHHVGMYAYFGGWDGDTMRRVLVVTGQAQLVLGMVVDAVVGWKRWERGEEVWRVGVGGGLLGVYLGLSLRELWERRAERGGKGEVDKGE</sequence>
<evidence type="ECO:0000256" key="1">
    <source>
        <dbReference type="ARBA" id="ARBA00004141"/>
    </source>
</evidence>
<accession>A0AAV9GS60</accession>
<gene>
    <name evidence="12" type="ORF">QBC34DRAFT_295749</name>
</gene>
<evidence type="ECO:0000256" key="9">
    <source>
        <dbReference type="ARBA" id="ARBA00023160"/>
    </source>
</evidence>
<reference evidence="12" key="2">
    <citation type="submission" date="2023-05" db="EMBL/GenBank/DDBJ databases">
        <authorList>
            <consortium name="Lawrence Berkeley National Laboratory"/>
            <person name="Steindorff A."/>
            <person name="Hensen N."/>
            <person name="Bonometti L."/>
            <person name="Westerberg I."/>
            <person name="Brannstrom I.O."/>
            <person name="Guillou S."/>
            <person name="Cros-Aarteil S."/>
            <person name="Calhoun S."/>
            <person name="Haridas S."/>
            <person name="Kuo A."/>
            <person name="Mondo S."/>
            <person name="Pangilinan J."/>
            <person name="Riley R."/>
            <person name="Labutti K."/>
            <person name="Andreopoulos B."/>
            <person name="Lipzen A."/>
            <person name="Chen C."/>
            <person name="Yanf M."/>
            <person name="Daum C."/>
            <person name="Ng V."/>
            <person name="Clum A."/>
            <person name="Ohm R."/>
            <person name="Martin F."/>
            <person name="Silar P."/>
            <person name="Natvig D."/>
            <person name="Lalanne C."/>
            <person name="Gautier V."/>
            <person name="Ament-Velasquez S.L."/>
            <person name="Kruys A."/>
            <person name="Hutchinson M.I."/>
            <person name="Powell A.J."/>
            <person name="Barry K."/>
            <person name="Miller A.N."/>
            <person name="Grigoriev I.V."/>
            <person name="Debuchy R."/>
            <person name="Gladieux P."/>
            <person name="Thoren M.H."/>
            <person name="Johannesson H."/>
        </authorList>
    </citation>
    <scope>NUCLEOTIDE SEQUENCE</scope>
    <source>
        <strain evidence="12">PSN243</strain>
    </source>
</reference>
<evidence type="ECO:0000313" key="12">
    <source>
        <dbReference type="EMBL" id="KAK4451225.1"/>
    </source>
</evidence>
<feature type="signal peptide" evidence="11">
    <location>
        <begin position="1"/>
        <end position="17"/>
    </location>
</feature>
<comment type="subcellular location">
    <subcellularLocation>
        <location evidence="1">Membrane</location>
        <topology evidence="1">Multi-pass membrane protein</topology>
    </subcellularLocation>
</comment>
<keyword evidence="5" id="KW-0276">Fatty acid metabolism</keyword>
<dbReference type="Pfam" id="PF01151">
    <property type="entry name" value="ELO"/>
    <property type="match status" value="1"/>
</dbReference>
<comment type="caution">
    <text evidence="12">The sequence shown here is derived from an EMBL/GenBank/DDBJ whole genome shotgun (WGS) entry which is preliminary data.</text>
</comment>
<dbReference type="InterPro" id="IPR002076">
    <property type="entry name" value="ELO_fam"/>
</dbReference>
<feature type="transmembrane region" description="Helical" evidence="10">
    <location>
        <begin position="109"/>
        <end position="128"/>
    </location>
</feature>
<feature type="transmembrane region" description="Helical" evidence="10">
    <location>
        <begin position="140"/>
        <end position="163"/>
    </location>
</feature>
<protein>
    <recommendedName>
        <fullName evidence="14">Fatty acid hydroxylase domain-containing protein</fullName>
    </recommendedName>
</protein>
<feature type="transmembrane region" description="Helical" evidence="10">
    <location>
        <begin position="69"/>
        <end position="89"/>
    </location>
</feature>
<proteinExistence type="predicted"/>
<evidence type="ECO:0000256" key="4">
    <source>
        <dbReference type="ARBA" id="ARBA00022692"/>
    </source>
</evidence>
<dbReference type="AlphaFoldDB" id="A0AAV9GS60"/>
<dbReference type="EMBL" id="MU865929">
    <property type="protein sequence ID" value="KAK4451225.1"/>
    <property type="molecule type" value="Genomic_DNA"/>
</dbReference>
<keyword evidence="3" id="KW-0808">Transferase</keyword>
<evidence type="ECO:0000256" key="2">
    <source>
        <dbReference type="ARBA" id="ARBA00022516"/>
    </source>
</evidence>
<keyword evidence="4 10" id="KW-0812">Transmembrane</keyword>
<keyword evidence="13" id="KW-1185">Reference proteome</keyword>
<keyword evidence="9" id="KW-0275">Fatty acid biosynthesis</keyword>
<name>A0AAV9GS60_9PEZI</name>
<feature type="transmembrane region" description="Helical" evidence="10">
    <location>
        <begin position="169"/>
        <end position="187"/>
    </location>
</feature>
<reference evidence="12" key="1">
    <citation type="journal article" date="2023" name="Mol. Phylogenet. Evol.">
        <title>Genome-scale phylogeny and comparative genomics of the fungal order Sordariales.</title>
        <authorList>
            <person name="Hensen N."/>
            <person name="Bonometti L."/>
            <person name="Westerberg I."/>
            <person name="Brannstrom I.O."/>
            <person name="Guillou S."/>
            <person name="Cros-Aarteil S."/>
            <person name="Calhoun S."/>
            <person name="Haridas S."/>
            <person name="Kuo A."/>
            <person name="Mondo S."/>
            <person name="Pangilinan J."/>
            <person name="Riley R."/>
            <person name="LaButti K."/>
            <person name="Andreopoulos B."/>
            <person name="Lipzen A."/>
            <person name="Chen C."/>
            <person name="Yan M."/>
            <person name="Daum C."/>
            <person name="Ng V."/>
            <person name="Clum A."/>
            <person name="Steindorff A."/>
            <person name="Ohm R.A."/>
            <person name="Martin F."/>
            <person name="Silar P."/>
            <person name="Natvig D.O."/>
            <person name="Lalanne C."/>
            <person name="Gautier V."/>
            <person name="Ament-Velasquez S.L."/>
            <person name="Kruys A."/>
            <person name="Hutchinson M.I."/>
            <person name="Powell A.J."/>
            <person name="Barry K."/>
            <person name="Miller A.N."/>
            <person name="Grigoriev I.V."/>
            <person name="Debuchy R."/>
            <person name="Gladieux P."/>
            <person name="Hiltunen Thoren M."/>
            <person name="Johannesson H."/>
        </authorList>
    </citation>
    <scope>NUCLEOTIDE SEQUENCE</scope>
    <source>
        <strain evidence="12">PSN243</strain>
    </source>
</reference>
<dbReference type="Proteomes" id="UP001321760">
    <property type="component" value="Unassembled WGS sequence"/>
</dbReference>
<keyword evidence="11" id="KW-0732">Signal</keyword>
<keyword evidence="7" id="KW-0443">Lipid metabolism</keyword>
<evidence type="ECO:0000313" key="13">
    <source>
        <dbReference type="Proteomes" id="UP001321760"/>
    </source>
</evidence>
<evidence type="ECO:0000256" key="7">
    <source>
        <dbReference type="ARBA" id="ARBA00023098"/>
    </source>
</evidence>
<dbReference type="GO" id="GO:0009922">
    <property type="term" value="F:fatty acid elongase activity"/>
    <property type="evidence" value="ECO:0007669"/>
    <property type="project" value="InterPro"/>
</dbReference>
<organism evidence="12 13">
    <name type="scientific">Podospora aff. communis PSN243</name>
    <dbReference type="NCBI Taxonomy" id="3040156"/>
    <lineage>
        <taxon>Eukaryota</taxon>
        <taxon>Fungi</taxon>
        <taxon>Dikarya</taxon>
        <taxon>Ascomycota</taxon>
        <taxon>Pezizomycotina</taxon>
        <taxon>Sordariomycetes</taxon>
        <taxon>Sordariomycetidae</taxon>
        <taxon>Sordariales</taxon>
        <taxon>Podosporaceae</taxon>
        <taxon>Podospora</taxon>
    </lineage>
</organism>
<evidence type="ECO:0000256" key="8">
    <source>
        <dbReference type="ARBA" id="ARBA00023136"/>
    </source>
</evidence>
<keyword evidence="2" id="KW-0444">Lipid biosynthesis</keyword>
<dbReference type="GO" id="GO:0016020">
    <property type="term" value="C:membrane"/>
    <property type="evidence" value="ECO:0007669"/>
    <property type="project" value="UniProtKB-SubCell"/>
</dbReference>
<evidence type="ECO:0008006" key="14">
    <source>
        <dbReference type="Google" id="ProtNLM"/>
    </source>
</evidence>
<evidence type="ECO:0000256" key="6">
    <source>
        <dbReference type="ARBA" id="ARBA00022989"/>
    </source>
</evidence>
<evidence type="ECO:0000256" key="5">
    <source>
        <dbReference type="ARBA" id="ARBA00022832"/>
    </source>
</evidence>